<dbReference type="HOGENOM" id="CLU_083901_0_0_6"/>
<proteinExistence type="predicted"/>
<accession>A0A077PP95</accession>
<dbReference type="GO" id="GO:0008198">
    <property type="term" value="F:ferrous iron binding"/>
    <property type="evidence" value="ECO:0007669"/>
    <property type="project" value="InterPro"/>
</dbReference>
<dbReference type="InterPro" id="IPR004183">
    <property type="entry name" value="Xdiol_dOase_suB"/>
</dbReference>
<gene>
    <name evidence="3" type="ORF">XBKB1_1370014</name>
</gene>
<evidence type="ECO:0000259" key="2">
    <source>
        <dbReference type="Pfam" id="PF02900"/>
    </source>
</evidence>
<dbReference type="Proteomes" id="UP000028493">
    <property type="component" value="Unassembled WGS sequence"/>
</dbReference>
<name>A0A077PP95_XENBV</name>
<feature type="domain" description="Extradiol ring-cleavage dioxygenase class III enzyme subunit B" evidence="2">
    <location>
        <begin position="7"/>
        <end position="279"/>
    </location>
</feature>
<dbReference type="EC" id="1.13.11.15" evidence="3"/>
<keyword evidence="3" id="KW-0223">Dioxygenase</keyword>
<evidence type="ECO:0000313" key="3">
    <source>
        <dbReference type="EMBL" id="CDH22828.1"/>
    </source>
</evidence>
<dbReference type="CDD" id="cd07370">
    <property type="entry name" value="HPCD"/>
    <property type="match status" value="1"/>
</dbReference>
<dbReference type="RefSeq" id="WP_038195097.1">
    <property type="nucleotide sequence ID" value="NZ_CAWLXS010000134.1"/>
</dbReference>
<comment type="caution">
    <text evidence="3">The sequence shown here is derived from an EMBL/GenBank/DDBJ whole genome shotgun (WGS) entry which is preliminary data.</text>
</comment>
<dbReference type="InterPro" id="IPR011984">
    <property type="entry name" value="HPCD"/>
</dbReference>
<keyword evidence="1 3" id="KW-0560">Oxidoreductase</keyword>
<dbReference type="SUPFAM" id="SSF53213">
    <property type="entry name" value="LigB-like"/>
    <property type="match status" value="1"/>
</dbReference>
<organism evidence="3">
    <name type="scientific">Xenorhabdus bovienii str. kraussei Becker Underwood</name>
    <dbReference type="NCBI Taxonomy" id="1398204"/>
    <lineage>
        <taxon>Bacteria</taxon>
        <taxon>Pseudomonadati</taxon>
        <taxon>Pseudomonadota</taxon>
        <taxon>Gammaproteobacteria</taxon>
        <taxon>Enterobacterales</taxon>
        <taxon>Morganellaceae</taxon>
        <taxon>Xenorhabdus</taxon>
    </lineage>
</organism>
<dbReference type="AlphaFoldDB" id="A0A077PP95"/>
<dbReference type="EMBL" id="CBSZ010000043">
    <property type="protein sequence ID" value="CDH22828.1"/>
    <property type="molecule type" value="Genomic_DNA"/>
</dbReference>
<evidence type="ECO:0000256" key="1">
    <source>
        <dbReference type="ARBA" id="ARBA00023002"/>
    </source>
</evidence>
<reference evidence="3" key="1">
    <citation type="submission" date="2013-07" db="EMBL/GenBank/DDBJ databases">
        <title>Sub-species coevolution in mutualistic symbiosis.</title>
        <authorList>
            <person name="Murfin K."/>
            <person name="Klassen J."/>
            <person name="Lee M."/>
            <person name="Forst S."/>
            <person name="Stock P."/>
            <person name="Goodrich-Blair H."/>
        </authorList>
    </citation>
    <scope>NUCLEOTIDE SEQUENCE [LARGE SCALE GENOMIC DNA]</scope>
    <source>
        <strain evidence="3">Kraussei Becker Underwood</strain>
    </source>
</reference>
<dbReference type="Gene3D" id="3.40.830.10">
    <property type="entry name" value="LigB-like"/>
    <property type="match status" value="1"/>
</dbReference>
<dbReference type="Pfam" id="PF02900">
    <property type="entry name" value="LigB"/>
    <property type="match status" value="1"/>
</dbReference>
<dbReference type="GO" id="GO:0008687">
    <property type="term" value="F:3,4-dihydroxyphenylacetate 2,3-dioxygenase activity"/>
    <property type="evidence" value="ECO:0007669"/>
    <property type="project" value="UniProtKB-EC"/>
</dbReference>
<dbReference type="NCBIfam" id="TIGR02298">
    <property type="entry name" value="HpaD_Fe"/>
    <property type="match status" value="1"/>
</dbReference>
<dbReference type="PANTHER" id="PTHR30096">
    <property type="entry name" value="4,5-DOPA DIOXYGENASE EXTRADIOL-LIKE PROTEIN"/>
    <property type="match status" value="1"/>
</dbReference>
<sequence length="296" mass="33650">MGKLALAAKITHVPSMYLSEMPGKHHGCRQGAIDGHKEISRRCHEMGVDTIIVFDTHWLVNSAYHINCAEHFSGIYTSNELPHFIRDMTYEYNGNPELGRMIAEEARQMGVRAQSHEISSLKLEYGTLVPMRYMNSDRHFKVISISAFCTVHAFEDSRKLGEAVLRAIEKYDGTVAVLASGSMSHSFIDDQRAEEGMNSYTREFDEQMDRRVVQLWKEGQFKEFCKMLPEYAQYCRGEGNMHDTVMLLGLLGWDKYDGKVEFLTELFASSGTGQVNAIFPLPDDDVNEQTAEKIRA</sequence>
<protein>
    <submittedName>
        <fullName evidence="3">3,4-dihydroxyphenylacetate 2,3-dioxygenase (Homoprotocatechuate 2,3-dioxygenase) (HPC dioxygenase)</fullName>
        <ecNumber evidence="3">1.13.11.15</ecNumber>
    </submittedName>
</protein>
<dbReference type="PANTHER" id="PTHR30096:SF9">
    <property type="entry name" value="4-HYDROXYPHENYLACETATE CATABOLISM PROTEIN"/>
    <property type="match status" value="1"/>
</dbReference>